<dbReference type="Proteomes" id="UP000286287">
    <property type="component" value="Unassembled WGS sequence"/>
</dbReference>
<evidence type="ECO:0000256" key="1">
    <source>
        <dbReference type="ARBA" id="ARBA00008069"/>
    </source>
</evidence>
<keyword evidence="3 7" id="KW-0547">Nucleotide-binding</keyword>
<reference evidence="9 10" key="1">
    <citation type="submission" date="2018-09" db="EMBL/GenBank/DDBJ databases">
        <authorList>
            <person name="Zhu H."/>
        </authorList>
    </citation>
    <scope>NUCLEOTIDE SEQUENCE [LARGE SCALE GENOMIC DNA]</scope>
    <source>
        <strain evidence="9 10">K2S05-167</strain>
    </source>
</reference>
<feature type="active site" description="Acyl-ester intermediate" evidence="7">
    <location>
        <position position="173"/>
    </location>
</feature>
<keyword evidence="10" id="KW-1185">Reference proteome</keyword>
<dbReference type="GO" id="GO:0006412">
    <property type="term" value="P:translation"/>
    <property type="evidence" value="ECO:0007669"/>
    <property type="project" value="UniProtKB-UniRule"/>
</dbReference>
<dbReference type="GO" id="GO:0016740">
    <property type="term" value="F:transferase activity"/>
    <property type="evidence" value="ECO:0007669"/>
    <property type="project" value="UniProtKB-KW"/>
</dbReference>
<dbReference type="OrthoDB" id="9811471at2"/>
<evidence type="ECO:0000256" key="5">
    <source>
        <dbReference type="ARBA" id="ARBA00022917"/>
    </source>
</evidence>
<evidence type="ECO:0000256" key="4">
    <source>
        <dbReference type="ARBA" id="ARBA00022840"/>
    </source>
</evidence>
<feature type="active site" description="Charge relay system" evidence="7">
    <location>
        <position position="149"/>
    </location>
</feature>
<evidence type="ECO:0000313" key="10">
    <source>
        <dbReference type="Proteomes" id="UP000286287"/>
    </source>
</evidence>
<dbReference type="InterPro" id="IPR020556">
    <property type="entry name" value="Amidase_CS"/>
</dbReference>
<feature type="active site" description="Charge relay system" evidence="7">
    <location>
        <position position="74"/>
    </location>
</feature>
<dbReference type="GO" id="GO:0030956">
    <property type="term" value="C:glutamyl-tRNA(Gln) amidotransferase complex"/>
    <property type="evidence" value="ECO:0007669"/>
    <property type="project" value="InterPro"/>
</dbReference>
<comment type="subunit">
    <text evidence="7">Heterotrimer of A, B and C subunits.</text>
</comment>
<dbReference type="GO" id="GO:0005524">
    <property type="term" value="F:ATP binding"/>
    <property type="evidence" value="ECO:0007669"/>
    <property type="project" value="UniProtKB-KW"/>
</dbReference>
<dbReference type="AlphaFoldDB" id="A0A418VBW9"/>
<dbReference type="SUPFAM" id="SSF75304">
    <property type="entry name" value="Amidase signature (AS) enzymes"/>
    <property type="match status" value="1"/>
</dbReference>
<evidence type="ECO:0000313" key="9">
    <source>
        <dbReference type="EMBL" id="RJF73643.1"/>
    </source>
</evidence>
<protein>
    <recommendedName>
        <fullName evidence="7">Glutamyl-tRNA(Gln) amidotransferase subunit A</fullName>
        <shortName evidence="7">Glu-ADT subunit A</shortName>
        <ecNumber evidence="7">6.3.5.7</ecNumber>
    </recommendedName>
</protein>
<dbReference type="PANTHER" id="PTHR11895:SF151">
    <property type="entry name" value="GLUTAMYL-TRNA(GLN) AMIDOTRANSFERASE SUBUNIT A"/>
    <property type="match status" value="1"/>
</dbReference>
<evidence type="ECO:0000259" key="8">
    <source>
        <dbReference type="Pfam" id="PF01425"/>
    </source>
</evidence>
<dbReference type="HAMAP" id="MF_00120">
    <property type="entry name" value="GatA"/>
    <property type="match status" value="1"/>
</dbReference>
<gene>
    <name evidence="7 9" type="primary">gatA</name>
    <name evidence="9" type="ORF">D3875_09700</name>
</gene>
<dbReference type="PANTHER" id="PTHR11895">
    <property type="entry name" value="TRANSAMIDASE"/>
    <property type="match status" value="1"/>
</dbReference>
<dbReference type="InterPro" id="IPR004412">
    <property type="entry name" value="GatA"/>
</dbReference>
<feature type="domain" description="Amidase" evidence="8">
    <location>
        <begin position="24"/>
        <end position="461"/>
    </location>
</feature>
<evidence type="ECO:0000256" key="7">
    <source>
        <dbReference type="HAMAP-Rule" id="MF_00120"/>
    </source>
</evidence>
<comment type="caution">
    <text evidence="9">The sequence shown here is derived from an EMBL/GenBank/DDBJ whole genome shotgun (WGS) entry which is preliminary data.</text>
</comment>
<proteinExistence type="inferred from homology"/>
<comment type="catalytic activity">
    <reaction evidence="6 7">
        <text>L-glutamyl-tRNA(Gln) + L-glutamine + ATP + H2O = L-glutaminyl-tRNA(Gln) + L-glutamate + ADP + phosphate + H(+)</text>
        <dbReference type="Rhea" id="RHEA:17521"/>
        <dbReference type="Rhea" id="RHEA-COMP:9681"/>
        <dbReference type="Rhea" id="RHEA-COMP:9684"/>
        <dbReference type="ChEBI" id="CHEBI:15377"/>
        <dbReference type="ChEBI" id="CHEBI:15378"/>
        <dbReference type="ChEBI" id="CHEBI:29985"/>
        <dbReference type="ChEBI" id="CHEBI:30616"/>
        <dbReference type="ChEBI" id="CHEBI:43474"/>
        <dbReference type="ChEBI" id="CHEBI:58359"/>
        <dbReference type="ChEBI" id="CHEBI:78520"/>
        <dbReference type="ChEBI" id="CHEBI:78521"/>
        <dbReference type="ChEBI" id="CHEBI:456216"/>
        <dbReference type="EC" id="6.3.5.7"/>
    </reaction>
</comment>
<organism evidence="9 10">
    <name type="scientific">Deinococcus cavernae</name>
    <dbReference type="NCBI Taxonomy" id="2320857"/>
    <lineage>
        <taxon>Bacteria</taxon>
        <taxon>Thermotogati</taxon>
        <taxon>Deinococcota</taxon>
        <taxon>Deinococci</taxon>
        <taxon>Deinococcales</taxon>
        <taxon>Deinococcaceae</taxon>
        <taxon>Deinococcus</taxon>
    </lineage>
</organism>
<name>A0A418VBW9_9DEIO</name>
<dbReference type="EC" id="6.3.5.7" evidence="7"/>
<evidence type="ECO:0000256" key="6">
    <source>
        <dbReference type="ARBA" id="ARBA00047407"/>
    </source>
</evidence>
<dbReference type="Gene3D" id="3.90.1300.10">
    <property type="entry name" value="Amidase signature (AS) domain"/>
    <property type="match status" value="1"/>
</dbReference>
<keyword evidence="2 7" id="KW-0436">Ligase</keyword>
<accession>A0A418VBW9</accession>
<evidence type="ECO:0000256" key="2">
    <source>
        <dbReference type="ARBA" id="ARBA00022598"/>
    </source>
</evidence>
<dbReference type="InterPro" id="IPR036928">
    <property type="entry name" value="AS_sf"/>
</dbReference>
<sequence>MSRPASAAATVRAVLARDVTTDQLVREALERASASDLNALVSLNDHALEQAASVQKRVEAGEPLPLAGVPLVIKDNINLAGTRTTCGSRILETYVSPYTATAAQKLLDAGAVVIGKANMDEFAMGSSTESSAFGPTLNPWDRARVPGGSSGGSAVAVAANITSVALGSDTGGSVRQPAALTGVYGLKPTYGRVSRYGLVAYASSLDQIGPFARTAEDLALLMNVMAGPDPLDATSLSAPPQFRAGTPDDLRGLRVGVIRESLAGNTPGVEQALQGTIVALKDAGATVGEVSIPELKYAIAAYYLIAMPEASSNLARYDGMVYGQRVQGSDLLESMTLTREQGFGREVQRRIMIGTYALSSGYYDAYYSKAMKVRRLIADEFGAAFGQYDVLLTPTSPFPAFRRGEKTSDPLAMYAADVDTVAINLAGLPALSVPAGFETVDGVRLPVGVQFIAPALQDERLVALAGGLEGVGAVTMDVAPGF</sequence>
<dbReference type="GO" id="GO:0050567">
    <property type="term" value="F:glutaminyl-tRNA synthase (glutamine-hydrolyzing) activity"/>
    <property type="evidence" value="ECO:0007669"/>
    <property type="project" value="UniProtKB-UniRule"/>
</dbReference>
<comment type="function">
    <text evidence="7">Allows the formation of correctly charged Gln-tRNA(Gln) through the transamidation of misacylated Glu-tRNA(Gln) in organisms which lack glutaminyl-tRNA synthetase. The reaction takes place in the presence of glutamine and ATP through an activated gamma-phospho-Glu-tRNA(Gln).</text>
</comment>
<dbReference type="EMBL" id="QYUJ01000014">
    <property type="protein sequence ID" value="RJF73643.1"/>
    <property type="molecule type" value="Genomic_DNA"/>
</dbReference>
<dbReference type="InterPro" id="IPR023631">
    <property type="entry name" value="Amidase_dom"/>
</dbReference>
<comment type="similarity">
    <text evidence="1 7">Belongs to the amidase family. GatA subfamily.</text>
</comment>
<evidence type="ECO:0000256" key="3">
    <source>
        <dbReference type="ARBA" id="ARBA00022741"/>
    </source>
</evidence>
<dbReference type="InterPro" id="IPR000120">
    <property type="entry name" value="Amidase"/>
</dbReference>
<keyword evidence="9" id="KW-0808">Transferase</keyword>
<dbReference type="Pfam" id="PF01425">
    <property type="entry name" value="Amidase"/>
    <property type="match status" value="1"/>
</dbReference>
<keyword evidence="5 7" id="KW-0648">Protein biosynthesis</keyword>
<dbReference type="NCBIfam" id="TIGR00132">
    <property type="entry name" value="gatA"/>
    <property type="match status" value="1"/>
</dbReference>
<dbReference type="PROSITE" id="PS00571">
    <property type="entry name" value="AMIDASES"/>
    <property type="match status" value="1"/>
</dbReference>
<keyword evidence="4 7" id="KW-0067">ATP-binding</keyword>